<sequence length="176" mass="18793">MHRTSRTRRKLAALAGAGLAPVLALGLTATPASAHGWITNPASRQAQCADGTVSCGSIKWEPQSVEGPKGLKDCAGGNERFADLRDDSKGWKVTDVGSSATFNWKLTARHRTTTWQYFIGNTKIAEFDDGGAQPPQYVSHHVGFQGFTGKQKVLAVWNVADTANAFYACVDVNIGG</sequence>
<dbReference type="PANTHER" id="PTHR34823:SF1">
    <property type="entry name" value="CHITIN-BINDING TYPE-4 DOMAIN-CONTAINING PROTEIN"/>
    <property type="match status" value="1"/>
</dbReference>
<evidence type="ECO:0000313" key="5">
    <source>
        <dbReference type="Proteomes" id="UP000175829"/>
    </source>
</evidence>
<dbReference type="Gene3D" id="2.70.50.50">
    <property type="entry name" value="chitin-binding protein cbp21"/>
    <property type="match status" value="1"/>
</dbReference>
<dbReference type="InterPro" id="IPR006311">
    <property type="entry name" value="TAT_signal"/>
</dbReference>
<dbReference type="SUPFAM" id="SSF81296">
    <property type="entry name" value="E set domains"/>
    <property type="match status" value="1"/>
</dbReference>
<comment type="caution">
    <text evidence="4">The sequence shown here is derived from an EMBL/GenBank/DDBJ whole genome shotgun (WGS) entry which is preliminary data.</text>
</comment>
<evidence type="ECO:0000259" key="3">
    <source>
        <dbReference type="Pfam" id="PF03067"/>
    </source>
</evidence>
<proteinExistence type="predicted"/>
<dbReference type="InterPro" id="IPR051024">
    <property type="entry name" value="GlcNAc_Chitin_IntDeg"/>
</dbReference>
<organism evidence="4 5">
    <name type="scientific">Streptomyces qinglanensis</name>
    <dbReference type="NCBI Taxonomy" id="943816"/>
    <lineage>
        <taxon>Bacteria</taxon>
        <taxon>Bacillati</taxon>
        <taxon>Actinomycetota</taxon>
        <taxon>Actinomycetes</taxon>
        <taxon>Kitasatosporales</taxon>
        <taxon>Streptomycetaceae</taxon>
        <taxon>Streptomyces</taxon>
    </lineage>
</organism>
<name>A0A1E7K622_9ACTN</name>
<protein>
    <submittedName>
        <fullName evidence="4">Chitin-binding protein</fullName>
    </submittedName>
</protein>
<dbReference type="AlphaFoldDB" id="A0A1E7K622"/>
<gene>
    <name evidence="4" type="ORF">AN217_17790</name>
</gene>
<dbReference type="PROSITE" id="PS51318">
    <property type="entry name" value="TAT"/>
    <property type="match status" value="1"/>
</dbReference>
<accession>A0A1E7K622</accession>
<dbReference type="Proteomes" id="UP000175829">
    <property type="component" value="Unassembled WGS sequence"/>
</dbReference>
<dbReference type="InterPro" id="IPR004302">
    <property type="entry name" value="Cellulose/chitin-bd_N"/>
</dbReference>
<evidence type="ECO:0000313" key="4">
    <source>
        <dbReference type="EMBL" id="OEU99359.1"/>
    </source>
</evidence>
<dbReference type="InterPro" id="IPR014756">
    <property type="entry name" value="Ig_E-set"/>
</dbReference>
<dbReference type="Pfam" id="PF03067">
    <property type="entry name" value="LPMO_10"/>
    <property type="match status" value="1"/>
</dbReference>
<dbReference type="PANTHER" id="PTHR34823">
    <property type="entry name" value="GLCNAC-BINDING PROTEIN A"/>
    <property type="match status" value="1"/>
</dbReference>
<dbReference type="EMBL" id="LJGV01000022">
    <property type="protein sequence ID" value="OEU99359.1"/>
    <property type="molecule type" value="Genomic_DNA"/>
</dbReference>
<feature type="domain" description="Chitin-binding type-4" evidence="3">
    <location>
        <begin position="35"/>
        <end position="172"/>
    </location>
</feature>
<evidence type="ECO:0000256" key="2">
    <source>
        <dbReference type="SAM" id="SignalP"/>
    </source>
</evidence>
<dbReference type="CDD" id="cd21177">
    <property type="entry name" value="LPMO_AA10"/>
    <property type="match status" value="1"/>
</dbReference>
<feature type="signal peptide" evidence="2">
    <location>
        <begin position="1"/>
        <end position="34"/>
    </location>
</feature>
<evidence type="ECO:0000256" key="1">
    <source>
        <dbReference type="ARBA" id="ARBA00022729"/>
    </source>
</evidence>
<keyword evidence="1 2" id="KW-0732">Signal</keyword>
<reference evidence="4 5" key="1">
    <citation type="journal article" date="2016" name="Front. Microbiol.">
        <title>Comparative Genomics Analysis of Streptomyces Species Reveals Their Adaptation to the Marine Environment and Their Diversity at the Genomic Level.</title>
        <authorList>
            <person name="Tian X."/>
            <person name="Zhang Z."/>
            <person name="Yang T."/>
            <person name="Chen M."/>
            <person name="Li J."/>
            <person name="Chen F."/>
            <person name="Yang J."/>
            <person name="Li W."/>
            <person name="Zhang B."/>
            <person name="Zhang Z."/>
            <person name="Wu J."/>
            <person name="Zhang C."/>
            <person name="Long L."/>
            <person name="Xiao J."/>
        </authorList>
    </citation>
    <scope>NUCLEOTIDE SEQUENCE [LARGE SCALE GENOMIC DNA]</scope>
    <source>
        <strain evidence="4 5">SCSIO M10379</strain>
    </source>
</reference>
<dbReference type="RefSeq" id="WP_019357692.1">
    <property type="nucleotide sequence ID" value="NZ_LJGV01000022.1"/>
</dbReference>
<feature type="chain" id="PRO_5009196300" evidence="2">
    <location>
        <begin position="35"/>
        <end position="176"/>
    </location>
</feature>